<organism evidence="3 4">
    <name type="scientific">Penicillium vulpinum</name>
    <dbReference type="NCBI Taxonomy" id="29845"/>
    <lineage>
        <taxon>Eukaryota</taxon>
        <taxon>Fungi</taxon>
        <taxon>Dikarya</taxon>
        <taxon>Ascomycota</taxon>
        <taxon>Pezizomycotina</taxon>
        <taxon>Eurotiomycetes</taxon>
        <taxon>Eurotiomycetidae</taxon>
        <taxon>Eurotiales</taxon>
        <taxon>Aspergillaceae</taxon>
        <taxon>Penicillium</taxon>
    </lineage>
</organism>
<sequence length="213" mass="23161">MRFSTLFLFGASLASAQYAHRQLAPEELERINGGANIDQSQKQGQNSNHNRVGNYDENEDYKKPASSPHTPIHAPAPGYGYNYPGPAVSRRLAARRNVPIHQARTPDQAPGSASQHQSRDQYPRRHHTDSLLSPDVDDVSGGIAPINPLSPGSQVAPPPLIGRPSFGKDEGNTFCVGQCFADESDANCGKPYAEAVYKPAKECYMCCFTSSDF</sequence>
<dbReference type="Proteomes" id="UP000191518">
    <property type="component" value="Unassembled WGS sequence"/>
</dbReference>
<feature type="region of interest" description="Disordered" evidence="1">
    <location>
        <begin position="37"/>
        <end position="78"/>
    </location>
</feature>
<evidence type="ECO:0000256" key="2">
    <source>
        <dbReference type="SAM" id="SignalP"/>
    </source>
</evidence>
<dbReference type="OrthoDB" id="4352075at2759"/>
<feature type="chain" id="PRO_5013003335" description="WSC domain-containing protein" evidence="2">
    <location>
        <begin position="17"/>
        <end position="213"/>
    </location>
</feature>
<feature type="compositionally biased region" description="Polar residues" evidence="1">
    <location>
        <begin position="37"/>
        <end position="51"/>
    </location>
</feature>
<gene>
    <name evidence="3" type="ORF">PENVUL_c055G09738</name>
</gene>
<feature type="signal peptide" evidence="2">
    <location>
        <begin position="1"/>
        <end position="16"/>
    </location>
</feature>
<accession>A0A1V6RFH1</accession>
<protein>
    <recommendedName>
        <fullName evidence="5">WSC domain-containing protein</fullName>
    </recommendedName>
</protein>
<evidence type="ECO:0008006" key="5">
    <source>
        <dbReference type="Google" id="ProtNLM"/>
    </source>
</evidence>
<feature type="region of interest" description="Disordered" evidence="1">
    <location>
        <begin position="103"/>
        <end position="135"/>
    </location>
</feature>
<keyword evidence="2" id="KW-0732">Signal</keyword>
<evidence type="ECO:0000313" key="4">
    <source>
        <dbReference type="Proteomes" id="UP000191518"/>
    </source>
</evidence>
<evidence type="ECO:0000313" key="3">
    <source>
        <dbReference type="EMBL" id="OQE00274.1"/>
    </source>
</evidence>
<comment type="caution">
    <text evidence="3">The sequence shown here is derived from an EMBL/GenBank/DDBJ whole genome shotgun (WGS) entry which is preliminary data.</text>
</comment>
<dbReference type="STRING" id="29845.A0A1V6RFH1"/>
<keyword evidence="4" id="KW-1185">Reference proteome</keyword>
<reference evidence="4" key="1">
    <citation type="journal article" date="2017" name="Nat. Microbiol.">
        <title>Global analysis of biosynthetic gene clusters reveals vast potential of secondary metabolite production in Penicillium species.</title>
        <authorList>
            <person name="Nielsen J.C."/>
            <person name="Grijseels S."/>
            <person name="Prigent S."/>
            <person name="Ji B."/>
            <person name="Dainat J."/>
            <person name="Nielsen K.F."/>
            <person name="Frisvad J.C."/>
            <person name="Workman M."/>
            <person name="Nielsen J."/>
        </authorList>
    </citation>
    <scope>NUCLEOTIDE SEQUENCE [LARGE SCALE GENOMIC DNA]</scope>
    <source>
        <strain evidence="4">IBT 29486</strain>
    </source>
</reference>
<proteinExistence type="predicted"/>
<name>A0A1V6RFH1_9EURO</name>
<dbReference type="AlphaFoldDB" id="A0A1V6RFH1"/>
<dbReference type="EMBL" id="MDYP01000055">
    <property type="protein sequence ID" value="OQE00274.1"/>
    <property type="molecule type" value="Genomic_DNA"/>
</dbReference>
<evidence type="ECO:0000256" key="1">
    <source>
        <dbReference type="SAM" id="MobiDB-lite"/>
    </source>
</evidence>